<dbReference type="GO" id="GO:0045211">
    <property type="term" value="C:postsynaptic membrane"/>
    <property type="evidence" value="ECO:0007669"/>
    <property type="project" value="TreeGrafter"/>
</dbReference>
<keyword evidence="11" id="KW-0009">Actin-binding</keyword>
<protein>
    <recommendedName>
        <fullName evidence="13">Drebrin</fullName>
    </recommendedName>
    <alternativeName>
        <fullName evidence="14">Developmentally-regulated brain protein</fullName>
    </alternativeName>
</protein>
<proteinExistence type="predicted"/>
<keyword evidence="5" id="KW-0217">Developmental protein</keyword>
<evidence type="ECO:0000256" key="10">
    <source>
        <dbReference type="ARBA" id="ARBA00022990"/>
    </source>
</evidence>
<feature type="non-terminal residue" evidence="17">
    <location>
        <position position="465"/>
    </location>
</feature>
<evidence type="ECO:0000256" key="7">
    <source>
        <dbReference type="ARBA" id="ARBA00022782"/>
    </source>
</evidence>
<dbReference type="GO" id="GO:0030864">
    <property type="term" value="C:cortical actin cytoskeleton"/>
    <property type="evidence" value="ECO:0007669"/>
    <property type="project" value="TreeGrafter"/>
</dbReference>
<feature type="region of interest" description="Disordered" evidence="15">
    <location>
        <begin position="355"/>
        <end position="465"/>
    </location>
</feature>
<evidence type="ECO:0000256" key="11">
    <source>
        <dbReference type="ARBA" id="ARBA00023203"/>
    </source>
</evidence>
<dbReference type="InterPro" id="IPR002108">
    <property type="entry name" value="ADF-H"/>
</dbReference>
<comment type="caution">
    <text evidence="17">The sequence shown here is derived from an EMBL/GenBank/DDBJ whole genome shotgun (WGS) entry which is preliminary data.</text>
</comment>
<evidence type="ECO:0000256" key="6">
    <source>
        <dbReference type="ARBA" id="ARBA00022490"/>
    </source>
</evidence>
<evidence type="ECO:0000256" key="3">
    <source>
        <dbReference type="ARBA" id="ARBA00004544"/>
    </source>
</evidence>
<dbReference type="AlphaFoldDB" id="A0A7K7BK30"/>
<dbReference type="EMBL" id="VZSH01000954">
    <property type="protein sequence ID" value="NWY08397.1"/>
    <property type="molecule type" value="Genomic_DNA"/>
</dbReference>
<dbReference type="SUPFAM" id="SSF55753">
    <property type="entry name" value="Actin depolymerizing proteins"/>
    <property type="match status" value="1"/>
</dbReference>
<dbReference type="GO" id="GO:0070161">
    <property type="term" value="C:anchoring junction"/>
    <property type="evidence" value="ECO:0007669"/>
    <property type="project" value="UniProtKB-SubCell"/>
</dbReference>
<keyword evidence="7" id="KW-0221">Differentiation</keyword>
<evidence type="ECO:0000256" key="8">
    <source>
        <dbReference type="ARBA" id="ARBA00022902"/>
    </source>
</evidence>
<evidence type="ECO:0000256" key="1">
    <source>
        <dbReference type="ARBA" id="ARBA00004279"/>
    </source>
</evidence>
<dbReference type="FunFam" id="3.40.20.10:FF:000032">
    <property type="entry name" value="Drebrin 1"/>
    <property type="match status" value="1"/>
</dbReference>
<keyword evidence="8" id="KW-0524">Neurogenesis</keyword>
<evidence type="ECO:0000256" key="4">
    <source>
        <dbReference type="ARBA" id="ARBA00004624"/>
    </source>
</evidence>
<keyword evidence="9" id="KW-0965">Cell junction</keyword>
<evidence type="ECO:0000256" key="2">
    <source>
        <dbReference type="ARBA" id="ARBA00004282"/>
    </source>
</evidence>
<dbReference type="Proteomes" id="UP000531938">
    <property type="component" value="Unassembled WGS sequence"/>
</dbReference>
<dbReference type="PANTHER" id="PTHR10829">
    <property type="entry name" value="CORTACTIN AND DREBRIN"/>
    <property type="match status" value="1"/>
</dbReference>
<dbReference type="GO" id="GO:0098974">
    <property type="term" value="P:postsynaptic actin cytoskeleton organization"/>
    <property type="evidence" value="ECO:0007669"/>
    <property type="project" value="TreeGrafter"/>
</dbReference>
<evidence type="ECO:0000256" key="5">
    <source>
        <dbReference type="ARBA" id="ARBA00022473"/>
    </source>
</evidence>
<feature type="region of interest" description="Disordered" evidence="15">
    <location>
        <begin position="182"/>
        <end position="223"/>
    </location>
</feature>
<gene>
    <name evidence="17" type="primary">Dbn1</name>
    <name evidence="17" type="ORF">NOTORN_R08766</name>
</gene>
<dbReference type="Pfam" id="PF00241">
    <property type="entry name" value="Cofilin_ADF"/>
    <property type="match status" value="1"/>
</dbReference>
<dbReference type="GO" id="GO:0030833">
    <property type="term" value="P:regulation of actin filament polymerization"/>
    <property type="evidence" value="ECO:0007669"/>
    <property type="project" value="TreeGrafter"/>
</dbReference>
<dbReference type="Gene3D" id="3.40.20.10">
    <property type="entry name" value="Severin"/>
    <property type="match status" value="1"/>
</dbReference>
<accession>A0A7K7BK30</accession>
<sequence>ALYTYEDDSDDLKLAASGGGGLLELSGHFEIQKVMYGFCSVKEPQAVLPKYVLVNWVGEDVPDARKCACASHVAKIAEFFQGVDVIVNASSVEDIDPGAIGQRLSNGLARVSSPVLHRLRLREDDGAEPVGTTYQKTDATVEMKRLNREQFWEQAKKEEELRKEEERKKALDARLRFEQERMEQERLEQEERERRYREREEQIEEHRQGAARGDPGQGAGGVTLGRAQCGVTHGQGPVWGDAWAGCRGGDAGHSTVSAIPAAFPSASPQCIPIAPRKCIPAAPCSASPLHPTACSPFPYPGMASRPSLLPRPLLPLPCSLPRRVSAPGPGAQQPPRCISSGCPRAVRVPALPRGVPARRVSPEPPALLGWRRSPRCPPADSPSPSALEAEPAGAEQHWPFPGGEDRAAEPPEAEPSPRPAWTAAPDALGDLVSLEPAAAAPEPAPAPEPAETPGTESLLELWESD</sequence>
<dbReference type="CDD" id="cd11281">
    <property type="entry name" value="ADF_drebrin_like"/>
    <property type="match status" value="1"/>
</dbReference>
<organism evidence="17 18">
    <name type="scientific">Nothoprocta ornata</name>
    <dbReference type="NCBI Taxonomy" id="83376"/>
    <lineage>
        <taxon>Eukaryota</taxon>
        <taxon>Metazoa</taxon>
        <taxon>Chordata</taxon>
        <taxon>Craniata</taxon>
        <taxon>Vertebrata</taxon>
        <taxon>Euteleostomi</taxon>
        <taxon>Archelosauria</taxon>
        <taxon>Archosauria</taxon>
        <taxon>Dinosauria</taxon>
        <taxon>Saurischia</taxon>
        <taxon>Theropoda</taxon>
        <taxon>Coelurosauria</taxon>
        <taxon>Aves</taxon>
        <taxon>Palaeognathae</taxon>
        <taxon>Tinamiformes</taxon>
        <taxon>Tinamidae</taxon>
        <taxon>Nothoprocta</taxon>
    </lineage>
</organism>
<evidence type="ECO:0000256" key="13">
    <source>
        <dbReference type="ARBA" id="ARBA00073040"/>
    </source>
</evidence>
<dbReference type="GO" id="GO:0030425">
    <property type="term" value="C:dendrite"/>
    <property type="evidence" value="ECO:0007669"/>
    <property type="project" value="UniProtKB-SubCell"/>
</dbReference>
<evidence type="ECO:0000256" key="15">
    <source>
        <dbReference type="SAM" id="MobiDB-lite"/>
    </source>
</evidence>
<feature type="non-terminal residue" evidence="17">
    <location>
        <position position="1"/>
    </location>
</feature>
<dbReference type="PROSITE" id="PS51263">
    <property type="entry name" value="ADF_H"/>
    <property type="match status" value="1"/>
</dbReference>
<dbReference type="GO" id="GO:0030426">
    <property type="term" value="C:growth cone"/>
    <property type="evidence" value="ECO:0007669"/>
    <property type="project" value="UniProtKB-SubCell"/>
</dbReference>
<dbReference type="GO" id="GO:0014069">
    <property type="term" value="C:postsynaptic density"/>
    <property type="evidence" value="ECO:0007669"/>
    <property type="project" value="TreeGrafter"/>
</dbReference>
<dbReference type="GO" id="GO:0030027">
    <property type="term" value="C:lamellipodium"/>
    <property type="evidence" value="ECO:0007669"/>
    <property type="project" value="TreeGrafter"/>
</dbReference>
<dbReference type="GO" id="GO:0005884">
    <property type="term" value="C:actin filament"/>
    <property type="evidence" value="ECO:0007669"/>
    <property type="project" value="TreeGrafter"/>
</dbReference>
<evidence type="ECO:0000313" key="17">
    <source>
        <dbReference type="EMBL" id="NWY08397.1"/>
    </source>
</evidence>
<evidence type="ECO:0000256" key="14">
    <source>
        <dbReference type="ARBA" id="ARBA00076970"/>
    </source>
</evidence>
<evidence type="ECO:0000313" key="18">
    <source>
        <dbReference type="Proteomes" id="UP000531938"/>
    </source>
</evidence>
<dbReference type="GO" id="GO:0045773">
    <property type="term" value="P:positive regulation of axon extension"/>
    <property type="evidence" value="ECO:0007669"/>
    <property type="project" value="TreeGrafter"/>
</dbReference>
<keyword evidence="18" id="KW-1185">Reference proteome</keyword>
<evidence type="ECO:0000259" key="16">
    <source>
        <dbReference type="PROSITE" id="PS51263"/>
    </source>
</evidence>
<evidence type="ECO:0000256" key="9">
    <source>
        <dbReference type="ARBA" id="ARBA00022949"/>
    </source>
</evidence>
<feature type="compositionally biased region" description="Basic and acidic residues" evidence="15">
    <location>
        <begin position="182"/>
        <end position="208"/>
    </location>
</feature>
<dbReference type="GO" id="GO:0051015">
    <property type="term" value="F:actin filament binding"/>
    <property type="evidence" value="ECO:0007669"/>
    <property type="project" value="TreeGrafter"/>
</dbReference>
<feature type="domain" description="ADF-H" evidence="16">
    <location>
        <begin position="1"/>
        <end position="105"/>
    </location>
</feature>
<keyword evidence="12" id="KW-0966">Cell projection</keyword>
<reference evidence="17 18" key="1">
    <citation type="submission" date="2019-09" db="EMBL/GenBank/DDBJ databases">
        <title>Bird 10,000 Genomes (B10K) Project - Family phase.</title>
        <authorList>
            <person name="Zhang G."/>
        </authorList>
    </citation>
    <scope>NUCLEOTIDE SEQUENCE [LARGE SCALE GENOMIC DNA]</scope>
    <source>
        <strain evidence="17">B10K-MSB-03</strain>
    </source>
</reference>
<dbReference type="PANTHER" id="PTHR10829:SF1">
    <property type="entry name" value="DREBRIN"/>
    <property type="match status" value="1"/>
</dbReference>
<evidence type="ECO:0000256" key="12">
    <source>
        <dbReference type="ARBA" id="ARBA00023273"/>
    </source>
</evidence>
<name>A0A7K7BK30_9AVES</name>
<keyword evidence="6" id="KW-0963">Cytoplasm</keyword>
<dbReference type="GO" id="GO:0061003">
    <property type="term" value="P:positive regulation of dendritic spine morphogenesis"/>
    <property type="evidence" value="ECO:0007669"/>
    <property type="project" value="TreeGrafter"/>
</dbReference>
<keyword evidence="10" id="KW-0007">Acetylation</keyword>
<dbReference type="InterPro" id="IPR029006">
    <property type="entry name" value="ADF-H/Gelsolin-like_dom_sf"/>
</dbReference>
<dbReference type="SMART" id="SM00102">
    <property type="entry name" value="ADF"/>
    <property type="match status" value="1"/>
</dbReference>
<dbReference type="GO" id="GO:0048812">
    <property type="term" value="P:neuron projection morphogenesis"/>
    <property type="evidence" value="ECO:0007669"/>
    <property type="project" value="TreeGrafter"/>
</dbReference>
<comment type="subcellular location">
    <subcellularLocation>
        <location evidence="2">Cell junction</location>
    </subcellularLocation>
    <subcellularLocation>
        <location evidence="1">Cell projection</location>
        <location evidence="1">Dendrite</location>
    </subcellularLocation>
    <subcellularLocation>
        <location evidence="4">Cell projection</location>
        <location evidence="4">Growth cone</location>
    </subcellularLocation>
    <subcellularLocation>
        <location evidence="3">Cytoplasm</location>
        <location evidence="3">Cell cortex</location>
    </subcellularLocation>
</comment>